<protein>
    <submittedName>
        <fullName evidence="1">BrnT family toxin</fullName>
    </submittedName>
</protein>
<reference evidence="1 2" key="1">
    <citation type="submission" date="2019-08" db="EMBL/GenBank/DDBJ databases">
        <title>Parahaliea maris sp. nov., isolated from the surface seawater.</title>
        <authorList>
            <person name="Liu Y."/>
        </authorList>
    </citation>
    <scope>NUCLEOTIDE SEQUENCE [LARGE SCALE GENOMIC DNA]</scope>
    <source>
        <strain evidence="1 2">HSLHS9</strain>
    </source>
</reference>
<comment type="caution">
    <text evidence="1">The sequence shown here is derived from an EMBL/GenBank/DDBJ whole genome shotgun (WGS) entry which is preliminary data.</text>
</comment>
<organism evidence="1 2">
    <name type="scientific">Parahaliea maris</name>
    <dbReference type="NCBI Taxonomy" id="2716870"/>
    <lineage>
        <taxon>Bacteria</taxon>
        <taxon>Pseudomonadati</taxon>
        <taxon>Pseudomonadota</taxon>
        <taxon>Gammaproteobacteria</taxon>
        <taxon>Cellvibrionales</taxon>
        <taxon>Halieaceae</taxon>
        <taxon>Parahaliea</taxon>
    </lineage>
</organism>
<dbReference type="RefSeq" id="WP_148067307.1">
    <property type="nucleotide sequence ID" value="NZ_VRZA01000002.1"/>
</dbReference>
<evidence type="ECO:0000313" key="2">
    <source>
        <dbReference type="Proteomes" id="UP000321039"/>
    </source>
</evidence>
<dbReference type="Gene3D" id="3.10.450.530">
    <property type="entry name" value="Ribonuclease toxin, BrnT, of type II toxin-antitoxin system"/>
    <property type="match status" value="1"/>
</dbReference>
<dbReference type="InterPro" id="IPR007460">
    <property type="entry name" value="BrnT_toxin"/>
</dbReference>
<sequence>MKYSFEWDPEKAARNLEKHSVGFEQAVAIFKDPMALSVYDSVESAPGEDRWATMGTINGQHYLVVIHSYYEESPDCVTIRVISARHATKTEVRQYEQGNQHA</sequence>
<dbReference type="Pfam" id="PF04365">
    <property type="entry name" value="BrnT_toxin"/>
    <property type="match status" value="1"/>
</dbReference>
<accession>A0A5C9A3V0</accession>
<dbReference type="InterPro" id="IPR038573">
    <property type="entry name" value="BrnT_sf"/>
</dbReference>
<dbReference type="Proteomes" id="UP000321039">
    <property type="component" value="Unassembled WGS sequence"/>
</dbReference>
<keyword evidence="2" id="KW-1185">Reference proteome</keyword>
<dbReference type="EMBL" id="VRZA01000002">
    <property type="protein sequence ID" value="TXS95396.1"/>
    <property type="molecule type" value="Genomic_DNA"/>
</dbReference>
<name>A0A5C9A3V0_9GAMM</name>
<dbReference type="AlphaFoldDB" id="A0A5C9A3V0"/>
<evidence type="ECO:0000313" key="1">
    <source>
        <dbReference type="EMBL" id="TXS95396.1"/>
    </source>
</evidence>
<proteinExistence type="predicted"/>
<gene>
    <name evidence="1" type="ORF">FV139_05785</name>
</gene>